<evidence type="ECO:0000256" key="2">
    <source>
        <dbReference type="ARBA" id="ARBA00011738"/>
    </source>
</evidence>
<evidence type="ECO:0000256" key="10">
    <source>
        <dbReference type="RuleBase" id="RU000382"/>
    </source>
</evidence>
<dbReference type="Proteomes" id="UP000005237">
    <property type="component" value="Unassembled WGS sequence"/>
</dbReference>
<name>A0A8R1IED2_CAEJA</name>
<dbReference type="GO" id="GO:0019752">
    <property type="term" value="P:carboxylic acid metabolic process"/>
    <property type="evidence" value="ECO:0007669"/>
    <property type="project" value="InterPro"/>
</dbReference>
<reference evidence="12" key="1">
    <citation type="submission" date="2010-08" db="EMBL/GenBank/DDBJ databases">
        <authorList>
            <consortium name="Caenorhabditis japonica Sequencing Consortium"/>
            <person name="Wilson R.K."/>
        </authorList>
    </citation>
    <scope>NUCLEOTIDE SEQUENCE [LARGE SCALE GENOMIC DNA]</scope>
    <source>
        <strain evidence="12">DF5081</strain>
    </source>
</reference>
<comment type="similarity">
    <text evidence="10">Belongs to the group II decarboxylase family.</text>
</comment>
<keyword evidence="5 10" id="KW-0663">Pyridoxal phosphate</keyword>
<evidence type="ECO:0000313" key="12">
    <source>
        <dbReference type="Proteomes" id="UP000005237"/>
    </source>
</evidence>
<evidence type="ECO:0000256" key="3">
    <source>
        <dbReference type="ARBA" id="ARBA00022584"/>
    </source>
</evidence>
<dbReference type="InterPro" id="IPR015424">
    <property type="entry name" value="PyrdxlP-dep_Trfase"/>
</dbReference>
<dbReference type="EnsemblMetazoa" id="CJA33101.1">
    <property type="protein sequence ID" value="CJA33101.1"/>
    <property type="gene ID" value="WBGene00208948"/>
</dbReference>
<dbReference type="GO" id="GO:0042427">
    <property type="term" value="P:serotonin biosynthetic process"/>
    <property type="evidence" value="ECO:0007669"/>
    <property type="project" value="TreeGrafter"/>
</dbReference>
<evidence type="ECO:0000256" key="9">
    <source>
        <dbReference type="ARBA" id="ARBA00041275"/>
    </source>
</evidence>
<dbReference type="InterPro" id="IPR015421">
    <property type="entry name" value="PyrdxlP-dep_Trfase_major"/>
</dbReference>
<accession>A0A8R1IED2</accession>
<dbReference type="SUPFAM" id="SSF53383">
    <property type="entry name" value="PLP-dependent transferases"/>
    <property type="match status" value="1"/>
</dbReference>
<sequence>TDDEAAGIICPHFHDPTVFERFVMYCSDQAHSSVEKGAMLSAIRLRKLKSTRGFLGNYSVTAQTLRDAIKEDRERGYVPFMFLATVGTTCSCGVDQVDELGPICAAEGLYIHVDAAYAGTFCSV</sequence>
<dbReference type="PANTHER" id="PTHR11999">
    <property type="entry name" value="GROUP II PYRIDOXAL-5-PHOSPHATE DECARBOXYLASE"/>
    <property type="match status" value="1"/>
</dbReference>
<evidence type="ECO:0000256" key="6">
    <source>
        <dbReference type="ARBA" id="ARBA00023239"/>
    </source>
</evidence>
<dbReference type="Gene3D" id="3.40.640.10">
    <property type="entry name" value="Type I PLP-dependent aspartate aminotransferase-like (Major domain)"/>
    <property type="match status" value="1"/>
</dbReference>
<dbReference type="Pfam" id="PF00282">
    <property type="entry name" value="Pyridoxal_deC"/>
    <property type="match status" value="1"/>
</dbReference>
<evidence type="ECO:0000256" key="8">
    <source>
        <dbReference type="ARBA" id="ARBA00040968"/>
    </source>
</evidence>
<evidence type="ECO:0000313" key="11">
    <source>
        <dbReference type="EnsemblMetazoa" id="CJA33101.1"/>
    </source>
</evidence>
<dbReference type="AlphaFoldDB" id="A0A8R1IED2"/>
<dbReference type="PANTHER" id="PTHR11999:SF167">
    <property type="entry name" value="AROMATIC-L-AMINO-ACID DECARBOXYLASE"/>
    <property type="match status" value="1"/>
</dbReference>
<proteinExistence type="inferred from homology"/>
<dbReference type="GO" id="GO:0030170">
    <property type="term" value="F:pyridoxal phosphate binding"/>
    <property type="evidence" value="ECO:0007669"/>
    <property type="project" value="InterPro"/>
</dbReference>
<keyword evidence="6 10" id="KW-0456">Lyase</keyword>
<dbReference type="EC" id="4.1.1.28" evidence="7"/>
<keyword evidence="4" id="KW-0210">Decarboxylase</keyword>
<dbReference type="InterPro" id="IPR010977">
    <property type="entry name" value="Aromatic_deC"/>
</dbReference>
<reference evidence="11" key="2">
    <citation type="submission" date="2022-06" db="UniProtKB">
        <authorList>
            <consortium name="EnsemblMetazoa"/>
        </authorList>
    </citation>
    <scope>IDENTIFICATION</scope>
    <source>
        <strain evidence="11">DF5081</strain>
    </source>
</reference>
<dbReference type="GO" id="GO:0004058">
    <property type="term" value="F:aromatic-L-amino-acid decarboxylase activity"/>
    <property type="evidence" value="ECO:0007669"/>
    <property type="project" value="TreeGrafter"/>
</dbReference>
<dbReference type="InterPro" id="IPR002129">
    <property type="entry name" value="PyrdxlP-dep_de-COase"/>
</dbReference>
<comment type="subunit">
    <text evidence="2">Homodimer.</text>
</comment>
<comment type="cofactor">
    <cofactor evidence="1 10">
        <name>pyridoxal 5'-phosphate</name>
        <dbReference type="ChEBI" id="CHEBI:597326"/>
    </cofactor>
</comment>
<keyword evidence="12" id="KW-1185">Reference proteome</keyword>
<protein>
    <recommendedName>
        <fullName evidence="8">Aromatic-L-amino-acid decarboxylase</fullName>
        <ecNumber evidence="7">4.1.1.28</ecNumber>
    </recommendedName>
    <alternativeName>
        <fullName evidence="9">DOPA decarboxylase</fullName>
    </alternativeName>
</protein>
<evidence type="ECO:0000256" key="4">
    <source>
        <dbReference type="ARBA" id="ARBA00022793"/>
    </source>
</evidence>
<keyword evidence="3" id="KW-0127">Catecholamine biosynthesis</keyword>
<evidence type="ECO:0000256" key="1">
    <source>
        <dbReference type="ARBA" id="ARBA00001933"/>
    </source>
</evidence>
<organism evidence="11 12">
    <name type="scientific">Caenorhabditis japonica</name>
    <dbReference type="NCBI Taxonomy" id="281687"/>
    <lineage>
        <taxon>Eukaryota</taxon>
        <taxon>Metazoa</taxon>
        <taxon>Ecdysozoa</taxon>
        <taxon>Nematoda</taxon>
        <taxon>Chromadorea</taxon>
        <taxon>Rhabditida</taxon>
        <taxon>Rhabditina</taxon>
        <taxon>Rhabditomorpha</taxon>
        <taxon>Rhabditoidea</taxon>
        <taxon>Rhabditidae</taxon>
        <taxon>Peloderinae</taxon>
        <taxon>Caenorhabditis</taxon>
    </lineage>
</organism>
<dbReference type="GO" id="GO:0005737">
    <property type="term" value="C:cytoplasm"/>
    <property type="evidence" value="ECO:0007669"/>
    <property type="project" value="TreeGrafter"/>
</dbReference>
<evidence type="ECO:0000256" key="7">
    <source>
        <dbReference type="ARBA" id="ARBA00038886"/>
    </source>
</evidence>
<dbReference type="GO" id="GO:0006584">
    <property type="term" value="P:catecholamine metabolic process"/>
    <property type="evidence" value="ECO:0007669"/>
    <property type="project" value="TreeGrafter"/>
</dbReference>
<evidence type="ECO:0000256" key="5">
    <source>
        <dbReference type="ARBA" id="ARBA00022898"/>
    </source>
</evidence>